<comment type="caution">
    <text evidence="2">The sequence shown here is derived from an EMBL/GenBank/DDBJ whole genome shotgun (WGS) entry which is preliminary data.</text>
</comment>
<organism evidence="2 3">
    <name type="scientific">Protofrankia coriariae</name>
    <dbReference type="NCBI Taxonomy" id="1562887"/>
    <lineage>
        <taxon>Bacteria</taxon>
        <taxon>Bacillati</taxon>
        <taxon>Actinomycetota</taxon>
        <taxon>Actinomycetes</taxon>
        <taxon>Frankiales</taxon>
        <taxon>Frankiaceae</taxon>
        <taxon>Protofrankia</taxon>
    </lineage>
</organism>
<feature type="region of interest" description="Disordered" evidence="1">
    <location>
        <begin position="40"/>
        <end position="63"/>
    </location>
</feature>
<evidence type="ECO:0000313" key="2">
    <source>
        <dbReference type="EMBL" id="KLL12478.1"/>
    </source>
</evidence>
<proteinExistence type="predicted"/>
<gene>
    <name evidence="2" type="ORF">FrCorBMG51_04090</name>
</gene>
<evidence type="ECO:0000256" key="1">
    <source>
        <dbReference type="SAM" id="MobiDB-lite"/>
    </source>
</evidence>
<dbReference type="EMBL" id="JWIO01000004">
    <property type="protein sequence ID" value="KLL12478.1"/>
    <property type="molecule type" value="Genomic_DNA"/>
</dbReference>
<dbReference type="Proteomes" id="UP000035425">
    <property type="component" value="Unassembled WGS sequence"/>
</dbReference>
<sequence length="89" mass="9142">MDGEPAAPAGGGGRAVPTSAIRTISTPIAAQPAVFTANMVPPPRATTARSADGSAEPPGQLAEQIPLIFTDPRHVAVRPQQRRTPAPVR</sequence>
<reference evidence="2 3" key="1">
    <citation type="submission" date="2014-12" db="EMBL/GenBank/DDBJ databases">
        <title>Frankia sp. BMG5.1 draft genome.</title>
        <authorList>
            <person name="Gtari M."/>
            <person name="Ghodhbane-Gtari F."/>
            <person name="Nouioui I."/>
            <person name="Ktari A."/>
            <person name="Hezbri K."/>
            <person name="Mimouni W."/>
            <person name="Sbissi I."/>
            <person name="Ayari A."/>
            <person name="Yamanaka T."/>
            <person name="Normand P."/>
            <person name="Tisa L.S."/>
            <person name="Boudabous A."/>
        </authorList>
    </citation>
    <scope>NUCLEOTIDE SEQUENCE [LARGE SCALE GENOMIC DNA]</scope>
    <source>
        <strain evidence="2 3">BMG5.1</strain>
    </source>
</reference>
<name>A0ABR5F732_9ACTN</name>
<protein>
    <submittedName>
        <fullName evidence="2">Uncharacterized protein</fullName>
    </submittedName>
</protein>
<evidence type="ECO:0000313" key="3">
    <source>
        <dbReference type="Proteomes" id="UP000035425"/>
    </source>
</evidence>
<keyword evidence="3" id="KW-1185">Reference proteome</keyword>
<accession>A0ABR5F732</accession>